<dbReference type="Gene3D" id="3.40.50.200">
    <property type="entry name" value="Peptidase S8/S53 domain"/>
    <property type="match status" value="1"/>
</dbReference>
<dbReference type="GO" id="GO:0006508">
    <property type="term" value="P:proteolysis"/>
    <property type="evidence" value="ECO:0007669"/>
    <property type="project" value="InterPro"/>
</dbReference>
<dbReference type="GO" id="GO:0004252">
    <property type="term" value="F:serine-type endopeptidase activity"/>
    <property type="evidence" value="ECO:0007669"/>
    <property type="project" value="InterPro"/>
</dbReference>
<dbReference type="Pfam" id="PF00082">
    <property type="entry name" value="Peptidase_S8"/>
    <property type="match status" value="1"/>
</dbReference>
<dbReference type="InterPro" id="IPR036852">
    <property type="entry name" value="Peptidase_S8/S53_dom_sf"/>
</dbReference>
<protein>
    <submittedName>
        <fullName evidence="3">Subtilase</fullName>
    </submittedName>
</protein>
<sequence length="188" mass="20045">GHGTHVAGTIAQETNNHFGVAGIAFNAKILPVKVLNRALNGTTETIVSGIRWAADHGADIINMSLGADRISTETDLLMREAVDYAYERGVLLIASSGNSNKNHYFSPSVSCPACFENVMAIGSVDFRKTHVETSNGGSDLDIVAPGGDRSASGHGILQETFRTYTGFPAFAFGWGYYYKQGTSMATPH</sequence>
<feature type="non-terminal residue" evidence="3">
    <location>
        <position position="188"/>
    </location>
</feature>
<name>E9M4E1_9ZZZZ</name>
<evidence type="ECO:0000256" key="1">
    <source>
        <dbReference type="ARBA" id="ARBA00011073"/>
    </source>
</evidence>
<feature type="domain" description="Peptidase S8/S53" evidence="2">
    <location>
        <begin position="1"/>
        <end position="188"/>
    </location>
</feature>
<evidence type="ECO:0000313" key="3">
    <source>
        <dbReference type="EMBL" id="ADX07030.1"/>
    </source>
</evidence>
<dbReference type="PROSITE" id="PS51892">
    <property type="entry name" value="SUBTILASE"/>
    <property type="match status" value="1"/>
</dbReference>
<proteinExistence type="inferred from homology"/>
<feature type="non-terminal residue" evidence="3">
    <location>
        <position position="1"/>
    </location>
</feature>
<dbReference type="AlphaFoldDB" id="E9M4E1"/>
<reference evidence="3" key="1">
    <citation type="journal article" date="2011" name="Curr. Microbiol.">
        <title>Subtilase genes diversity in the biogas digester microbiota.</title>
        <authorList>
            <person name="Cheng X."/>
            <person name="Gao M."/>
            <person name="Wang M."/>
            <person name="Liu H."/>
            <person name="Sun J."/>
            <person name="Gao J."/>
        </authorList>
    </citation>
    <scope>NUCLEOTIDE SEQUENCE</scope>
</reference>
<evidence type="ECO:0000259" key="2">
    <source>
        <dbReference type="Pfam" id="PF00082"/>
    </source>
</evidence>
<dbReference type="PANTHER" id="PTHR43399">
    <property type="entry name" value="SUBTILISIN-RELATED"/>
    <property type="match status" value="1"/>
</dbReference>
<dbReference type="InterPro" id="IPR000209">
    <property type="entry name" value="Peptidase_S8/S53_dom"/>
</dbReference>
<accession>E9M4E1</accession>
<dbReference type="EMBL" id="HQ189542">
    <property type="protein sequence ID" value="ADX07030.1"/>
    <property type="molecule type" value="Genomic_DNA"/>
</dbReference>
<dbReference type="SUPFAM" id="SSF52743">
    <property type="entry name" value="Subtilisin-like"/>
    <property type="match status" value="1"/>
</dbReference>
<comment type="similarity">
    <text evidence="1">Belongs to the peptidase S8 family.</text>
</comment>
<dbReference type="InterPro" id="IPR051048">
    <property type="entry name" value="Peptidase_S8/S53_subtilisin"/>
</dbReference>
<dbReference type="PANTHER" id="PTHR43399:SF4">
    <property type="entry name" value="CELL WALL-ASSOCIATED PROTEASE"/>
    <property type="match status" value="1"/>
</dbReference>
<organism evidence="3">
    <name type="scientific">uncultured microorganism</name>
    <dbReference type="NCBI Taxonomy" id="358574"/>
    <lineage>
        <taxon>unclassified sequences</taxon>
        <taxon>environmental samples</taxon>
    </lineage>
</organism>